<dbReference type="Gene3D" id="3.30.70.1070">
    <property type="entry name" value="Sporulation related repeat"/>
    <property type="match status" value="1"/>
</dbReference>
<dbReference type="Pfam" id="PF05036">
    <property type="entry name" value="SPOR"/>
    <property type="match status" value="1"/>
</dbReference>
<dbReference type="EMBL" id="JBHUMR010000013">
    <property type="protein sequence ID" value="MFD2617698.1"/>
    <property type="molecule type" value="Genomic_DNA"/>
</dbReference>
<organism evidence="2 3">
    <name type="scientific">Terrilactibacillus laevilacticus</name>
    <dbReference type="NCBI Taxonomy" id="1380157"/>
    <lineage>
        <taxon>Bacteria</taxon>
        <taxon>Bacillati</taxon>
        <taxon>Bacillota</taxon>
        <taxon>Bacilli</taxon>
        <taxon>Bacillales</taxon>
        <taxon>Bacillaceae</taxon>
        <taxon>Terrilactibacillus</taxon>
    </lineage>
</organism>
<comment type="caution">
    <text evidence="2">The sequence shown here is derived from an EMBL/GenBank/DDBJ whole genome shotgun (WGS) entry which is preliminary data.</text>
</comment>
<dbReference type="SUPFAM" id="SSF110997">
    <property type="entry name" value="Sporulation related repeat"/>
    <property type="match status" value="1"/>
</dbReference>
<dbReference type="Proteomes" id="UP001597458">
    <property type="component" value="Unassembled WGS sequence"/>
</dbReference>
<dbReference type="RefSeq" id="WP_141190606.1">
    <property type="nucleotide sequence ID" value="NZ_JBHUMR010000013.1"/>
</dbReference>
<dbReference type="InterPro" id="IPR036680">
    <property type="entry name" value="SPOR-like_sf"/>
</dbReference>
<reference evidence="3" key="1">
    <citation type="journal article" date="2019" name="Int. J. Syst. Evol. Microbiol.">
        <title>The Global Catalogue of Microorganisms (GCM) 10K type strain sequencing project: providing services to taxonomists for standard genome sequencing and annotation.</title>
        <authorList>
            <consortium name="The Broad Institute Genomics Platform"/>
            <consortium name="The Broad Institute Genome Sequencing Center for Infectious Disease"/>
            <person name="Wu L."/>
            <person name="Ma J."/>
        </authorList>
    </citation>
    <scope>NUCLEOTIDE SEQUENCE [LARGE SCALE GENOMIC DNA]</scope>
    <source>
        <strain evidence="3">TISTR 2241</strain>
    </source>
</reference>
<feature type="domain" description="SPOR" evidence="1">
    <location>
        <begin position="2"/>
        <end position="74"/>
    </location>
</feature>
<evidence type="ECO:0000259" key="1">
    <source>
        <dbReference type="Pfam" id="PF05036"/>
    </source>
</evidence>
<name>A0ABW5PS97_9BACI</name>
<proteinExistence type="predicted"/>
<gene>
    <name evidence="2" type="ORF">ACFSTF_10315</name>
</gene>
<sequence>MGEYKIIVETTSSNQRAKEQFHFLKQNQIDSRLITLTFDRQKLYSVQAGPYFAKKEALEHVDKIKGLGIRHAFITSNTD</sequence>
<protein>
    <submittedName>
        <fullName evidence="2">SPOR domain-containing protein</fullName>
    </submittedName>
</protein>
<accession>A0ABW5PS97</accession>
<evidence type="ECO:0000313" key="3">
    <source>
        <dbReference type="Proteomes" id="UP001597458"/>
    </source>
</evidence>
<dbReference type="InterPro" id="IPR007730">
    <property type="entry name" value="SPOR-like_dom"/>
</dbReference>
<keyword evidence="3" id="KW-1185">Reference proteome</keyword>
<evidence type="ECO:0000313" key="2">
    <source>
        <dbReference type="EMBL" id="MFD2617698.1"/>
    </source>
</evidence>